<evidence type="ECO:0000313" key="3">
    <source>
        <dbReference type="Proteomes" id="UP000593560"/>
    </source>
</evidence>
<keyword evidence="3" id="KW-1185">Reference proteome</keyword>
<evidence type="ECO:0000313" key="2">
    <source>
        <dbReference type="EMBL" id="MBA0809479.1"/>
    </source>
</evidence>
<dbReference type="InterPro" id="IPR025836">
    <property type="entry name" value="Zn_knuckle_CX2CX4HX4C"/>
</dbReference>
<evidence type="ECO:0000259" key="1">
    <source>
        <dbReference type="Pfam" id="PF14392"/>
    </source>
</evidence>
<reference evidence="2 3" key="1">
    <citation type="journal article" date="2019" name="Genome Biol. Evol.">
        <title>Insights into the evolution of the New World diploid cottons (Gossypium, subgenus Houzingenia) based on genome sequencing.</title>
        <authorList>
            <person name="Grover C.E."/>
            <person name="Arick M.A. 2nd"/>
            <person name="Thrash A."/>
            <person name="Conover J.L."/>
            <person name="Sanders W.S."/>
            <person name="Peterson D.G."/>
            <person name="Frelichowski J.E."/>
            <person name="Scheffler J.A."/>
            <person name="Scheffler B.E."/>
            <person name="Wendel J.F."/>
        </authorList>
    </citation>
    <scope>NUCLEOTIDE SEQUENCE [LARGE SCALE GENOMIC DNA]</scope>
    <source>
        <strain evidence="2">0</strain>
        <tissue evidence="2">Leaf</tissue>
    </source>
</reference>
<dbReference type="PANTHER" id="PTHR33710:SF62">
    <property type="entry name" value="DUF4283 DOMAIN PROTEIN"/>
    <property type="match status" value="1"/>
</dbReference>
<dbReference type="Proteomes" id="UP000593560">
    <property type="component" value="Unassembled WGS sequence"/>
</dbReference>
<dbReference type="EMBL" id="JABFAD010000009">
    <property type="protein sequence ID" value="MBA0809479.1"/>
    <property type="molecule type" value="Genomic_DNA"/>
</dbReference>
<feature type="domain" description="Zinc knuckle CX2CX4HX4C" evidence="1">
    <location>
        <begin position="34"/>
        <end position="81"/>
    </location>
</feature>
<sequence>KYGEGRDLPFRGRTCTTISEEFVNDPDWKSVTQIDAQKPLRRGIFVSTEVKEKVLVVFKYENLPTFYFGCGKMGHGAKDCEEISVKDSEEGIDEFPYSTTLREESTLEMGQTVDVDFFDQRVAEVLLMMEDRRLPIDKTSRKNKNLMLECSWIGESTSSIKTLISVGANGSRGGLCLAWKEDVNVHLRSYSKNHIYVFIKENDNDKLWHFTDFNEVLYSFEKVSGVPREEHSIEAFRKTLDDCQLGDVGYLGNYFTWERENLLETSIKERLYRGVANDDWLNFARGFIFKKLKELSTGLIEGEKMIEVIRNELKCAFSKKLEDLMDEGRDDDNLATLIDV</sequence>
<gene>
    <name evidence="2" type="ORF">Gohar_025128</name>
</gene>
<dbReference type="AlphaFoldDB" id="A0A7J9HI22"/>
<dbReference type="OrthoDB" id="1001388at2759"/>
<dbReference type="PANTHER" id="PTHR33710">
    <property type="entry name" value="BNAC02G09200D PROTEIN"/>
    <property type="match status" value="1"/>
</dbReference>
<feature type="non-terminal residue" evidence="2">
    <location>
        <position position="1"/>
    </location>
</feature>
<organism evidence="2 3">
    <name type="scientific">Gossypium harknessii</name>
    <dbReference type="NCBI Taxonomy" id="34285"/>
    <lineage>
        <taxon>Eukaryota</taxon>
        <taxon>Viridiplantae</taxon>
        <taxon>Streptophyta</taxon>
        <taxon>Embryophyta</taxon>
        <taxon>Tracheophyta</taxon>
        <taxon>Spermatophyta</taxon>
        <taxon>Magnoliopsida</taxon>
        <taxon>eudicotyledons</taxon>
        <taxon>Gunneridae</taxon>
        <taxon>Pentapetalae</taxon>
        <taxon>rosids</taxon>
        <taxon>malvids</taxon>
        <taxon>Malvales</taxon>
        <taxon>Malvaceae</taxon>
        <taxon>Malvoideae</taxon>
        <taxon>Gossypium</taxon>
    </lineage>
</organism>
<protein>
    <recommendedName>
        <fullName evidence="1">Zinc knuckle CX2CX4HX4C domain-containing protein</fullName>
    </recommendedName>
</protein>
<proteinExistence type="predicted"/>
<comment type="caution">
    <text evidence="2">The sequence shown here is derived from an EMBL/GenBank/DDBJ whole genome shotgun (WGS) entry which is preliminary data.</text>
</comment>
<dbReference type="Pfam" id="PF14392">
    <property type="entry name" value="zf-CCHC_4"/>
    <property type="match status" value="1"/>
</dbReference>
<accession>A0A7J9HI22</accession>
<name>A0A7J9HI22_9ROSI</name>